<dbReference type="OrthoDB" id="420422at2759"/>
<reference evidence="3 4" key="1">
    <citation type="journal article" date="2011" name="Science">
        <title>The Selaginella genome identifies genetic changes associated with the evolution of vascular plants.</title>
        <authorList>
            <person name="Banks J.A."/>
            <person name="Nishiyama T."/>
            <person name="Hasebe M."/>
            <person name="Bowman J.L."/>
            <person name="Gribskov M."/>
            <person name="dePamphilis C."/>
            <person name="Albert V.A."/>
            <person name="Aono N."/>
            <person name="Aoyama T."/>
            <person name="Ambrose B.A."/>
            <person name="Ashton N.W."/>
            <person name="Axtell M.J."/>
            <person name="Barker E."/>
            <person name="Barker M.S."/>
            <person name="Bennetzen J.L."/>
            <person name="Bonawitz N.D."/>
            <person name="Chapple C."/>
            <person name="Cheng C."/>
            <person name="Correa L.G."/>
            <person name="Dacre M."/>
            <person name="DeBarry J."/>
            <person name="Dreyer I."/>
            <person name="Elias M."/>
            <person name="Engstrom E.M."/>
            <person name="Estelle M."/>
            <person name="Feng L."/>
            <person name="Finet C."/>
            <person name="Floyd S.K."/>
            <person name="Frommer W.B."/>
            <person name="Fujita T."/>
            <person name="Gramzow L."/>
            <person name="Gutensohn M."/>
            <person name="Harholt J."/>
            <person name="Hattori M."/>
            <person name="Heyl A."/>
            <person name="Hirai T."/>
            <person name="Hiwatashi Y."/>
            <person name="Ishikawa M."/>
            <person name="Iwata M."/>
            <person name="Karol K.G."/>
            <person name="Koehler B."/>
            <person name="Kolukisaoglu U."/>
            <person name="Kubo M."/>
            <person name="Kurata T."/>
            <person name="Lalonde S."/>
            <person name="Li K."/>
            <person name="Li Y."/>
            <person name="Litt A."/>
            <person name="Lyons E."/>
            <person name="Manning G."/>
            <person name="Maruyama T."/>
            <person name="Michael T.P."/>
            <person name="Mikami K."/>
            <person name="Miyazaki S."/>
            <person name="Morinaga S."/>
            <person name="Murata T."/>
            <person name="Mueller-Roeber B."/>
            <person name="Nelson D.R."/>
            <person name="Obara M."/>
            <person name="Oguri Y."/>
            <person name="Olmstead R.G."/>
            <person name="Onodera N."/>
            <person name="Petersen B.L."/>
            <person name="Pils B."/>
            <person name="Prigge M."/>
            <person name="Rensing S.A."/>
            <person name="Riano-Pachon D.M."/>
            <person name="Roberts A.W."/>
            <person name="Sato Y."/>
            <person name="Scheller H.V."/>
            <person name="Schulz B."/>
            <person name="Schulz C."/>
            <person name="Shakirov E.V."/>
            <person name="Shibagaki N."/>
            <person name="Shinohara N."/>
            <person name="Shippen D.E."/>
            <person name="Soerensen I."/>
            <person name="Sotooka R."/>
            <person name="Sugimoto N."/>
            <person name="Sugita M."/>
            <person name="Sumikawa N."/>
            <person name="Tanurdzic M."/>
            <person name="Theissen G."/>
            <person name="Ulvskov P."/>
            <person name="Wakazuki S."/>
            <person name="Weng J.K."/>
            <person name="Willats W.W."/>
            <person name="Wipf D."/>
            <person name="Wolf P.G."/>
            <person name="Yang L."/>
            <person name="Zimmer A.D."/>
            <person name="Zhu Q."/>
            <person name="Mitros T."/>
            <person name="Hellsten U."/>
            <person name="Loque D."/>
            <person name="Otillar R."/>
            <person name="Salamov A."/>
            <person name="Schmutz J."/>
            <person name="Shapiro H."/>
            <person name="Lindquist E."/>
            <person name="Lucas S."/>
            <person name="Rokhsar D."/>
            <person name="Grigoriev I.V."/>
        </authorList>
    </citation>
    <scope>NUCLEOTIDE SEQUENCE [LARGE SCALE GENOMIC DNA]</scope>
</reference>
<dbReference type="InParanoid" id="D8SIY5"/>
<dbReference type="PROSITE" id="PS50162">
    <property type="entry name" value="RECA_2"/>
    <property type="match status" value="1"/>
</dbReference>
<dbReference type="HOGENOM" id="CLU_738509_0_0_1"/>
<evidence type="ECO:0000313" key="3">
    <source>
        <dbReference type="EMBL" id="EFJ15704.1"/>
    </source>
</evidence>
<dbReference type="AlphaFoldDB" id="D8SIY5"/>
<feature type="region of interest" description="Disordered" evidence="1">
    <location>
        <begin position="1"/>
        <end position="42"/>
    </location>
</feature>
<feature type="domain" description="RecA family profile 1" evidence="2">
    <location>
        <begin position="84"/>
        <end position="296"/>
    </location>
</feature>
<keyword evidence="4" id="KW-1185">Reference proteome</keyword>
<evidence type="ECO:0000259" key="2">
    <source>
        <dbReference type="PROSITE" id="PS50162"/>
    </source>
</evidence>
<dbReference type="Gene3D" id="3.40.50.300">
    <property type="entry name" value="P-loop containing nucleotide triphosphate hydrolases"/>
    <property type="match status" value="1"/>
</dbReference>
<dbReference type="KEGG" id="smo:SELMODRAFT_234215"/>
<dbReference type="Proteomes" id="UP000001514">
    <property type="component" value="Unassembled WGS sequence"/>
</dbReference>
<dbReference type="PANTHER" id="PTHR46644:SF2">
    <property type="entry name" value="DNA REPAIR PROTEIN XRCC2"/>
    <property type="match status" value="1"/>
</dbReference>
<gene>
    <name evidence="3" type="ORF">SELMODRAFT_234215</name>
</gene>
<dbReference type="InterPro" id="IPR030547">
    <property type="entry name" value="XRCC2"/>
</dbReference>
<evidence type="ECO:0000313" key="4">
    <source>
        <dbReference type="Proteomes" id="UP000001514"/>
    </source>
</evidence>
<proteinExistence type="predicted"/>
<dbReference type="EMBL" id="GL377622">
    <property type="protein sequence ID" value="EFJ15704.1"/>
    <property type="molecule type" value="Genomic_DNA"/>
</dbReference>
<dbReference type="InterPro" id="IPR020588">
    <property type="entry name" value="RecA_ATP-bd"/>
</dbReference>
<feature type="compositionally biased region" description="Basic residues" evidence="1">
    <location>
        <begin position="1"/>
        <end position="26"/>
    </location>
</feature>
<evidence type="ECO:0000256" key="1">
    <source>
        <dbReference type="SAM" id="MobiDB-lite"/>
    </source>
</evidence>
<dbReference type="eggNOG" id="KOG2859">
    <property type="taxonomic scope" value="Eukaryota"/>
</dbReference>
<accession>D8SIY5</accession>
<dbReference type="STRING" id="88036.D8SIY5"/>
<dbReference type="GO" id="GO:0000724">
    <property type="term" value="P:double-strand break repair via homologous recombination"/>
    <property type="evidence" value="ECO:0007669"/>
    <property type="project" value="InterPro"/>
</dbReference>
<dbReference type="Gramene" id="EFJ15704">
    <property type="protein sequence ID" value="EFJ15704"/>
    <property type="gene ID" value="SELMODRAFT_234215"/>
</dbReference>
<dbReference type="GO" id="GO:0033063">
    <property type="term" value="C:Rad51B-Rad51C-Rad51D-XRCC2 complex"/>
    <property type="evidence" value="ECO:0007669"/>
    <property type="project" value="InterPro"/>
</dbReference>
<dbReference type="GO" id="GO:0003677">
    <property type="term" value="F:DNA binding"/>
    <property type="evidence" value="ECO:0007669"/>
    <property type="project" value="InterPro"/>
</dbReference>
<dbReference type="SUPFAM" id="SSF52540">
    <property type="entry name" value="P-loop containing nucleoside triphosphate hydrolases"/>
    <property type="match status" value="1"/>
</dbReference>
<sequence length="375" mass="42075">MPRRKKSEGWIRKRRAPVAPRWRRRSQAGDSSSSRKRELDVESVTVTPDQVCGWCATDETAVDAFQGWASKRSESRRECGIGRAGDLRRPPVVSIAPPLDRAALRPGHVLEIAGPSGSGKTELLIQAAVSCILPASFNGVSYGGSEAVVLMFDLDGRFDIARLTSVLKARINAAHKDDTASNSICLEEQGEEVLRASLRRFYCLRCFKSFEFLASLKSLHIQSSRISQEHHGKAVQLVLIDGIGSFYWLDWMSSCAAAYTSRRTLGVQRFSELIVQELRNLRNTKLFLVLATKALLYAPPKRKAIASRIQYREYMPAAWQRFVTHRLFLQPPPQAASGARVFTAQWDKPSLVEKDEFFIHNHGVQVVTKIVDEHL</sequence>
<dbReference type="GO" id="GO:0005524">
    <property type="term" value="F:ATP binding"/>
    <property type="evidence" value="ECO:0007669"/>
    <property type="project" value="InterPro"/>
</dbReference>
<protein>
    <recommendedName>
        <fullName evidence="2">RecA family profile 1 domain-containing protein</fullName>
    </recommendedName>
</protein>
<dbReference type="GO" id="GO:0005657">
    <property type="term" value="C:replication fork"/>
    <property type="evidence" value="ECO:0007669"/>
    <property type="project" value="InterPro"/>
</dbReference>
<organism evidence="4">
    <name type="scientific">Selaginella moellendorffii</name>
    <name type="common">Spikemoss</name>
    <dbReference type="NCBI Taxonomy" id="88036"/>
    <lineage>
        <taxon>Eukaryota</taxon>
        <taxon>Viridiplantae</taxon>
        <taxon>Streptophyta</taxon>
        <taxon>Embryophyta</taxon>
        <taxon>Tracheophyta</taxon>
        <taxon>Lycopodiopsida</taxon>
        <taxon>Selaginellales</taxon>
        <taxon>Selaginellaceae</taxon>
        <taxon>Selaginella</taxon>
    </lineage>
</organism>
<dbReference type="FunCoup" id="D8SIY5">
    <property type="interactions" value="2129"/>
</dbReference>
<dbReference type="CDD" id="cd19490">
    <property type="entry name" value="XRCC2"/>
    <property type="match status" value="1"/>
</dbReference>
<name>D8SIY5_SELML</name>
<dbReference type="GO" id="GO:0140664">
    <property type="term" value="F:ATP-dependent DNA damage sensor activity"/>
    <property type="evidence" value="ECO:0007669"/>
    <property type="project" value="InterPro"/>
</dbReference>
<dbReference type="InterPro" id="IPR027417">
    <property type="entry name" value="P-loop_NTPase"/>
</dbReference>
<dbReference type="PANTHER" id="PTHR46644">
    <property type="entry name" value="DNA REPAIR PROTEIN XRCC2"/>
    <property type="match status" value="1"/>
</dbReference>